<dbReference type="Proteomes" id="UP000007882">
    <property type="component" value="Chromosome"/>
</dbReference>
<dbReference type="AlphaFoldDB" id="I0H5S9"/>
<keyword evidence="3" id="KW-1185">Reference proteome</keyword>
<feature type="region of interest" description="Disordered" evidence="1">
    <location>
        <begin position="39"/>
        <end position="60"/>
    </location>
</feature>
<feature type="region of interest" description="Disordered" evidence="1">
    <location>
        <begin position="1"/>
        <end position="20"/>
    </location>
</feature>
<proteinExistence type="predicted"/>
<gene>
    <name evidence="2" type="ordered locus">AMIS_31460</name>
</gene>
<organism evidence="2 3">
    <name type="scientific">Actinoplanes missouriensis (strain ATCC 14538 / DSM 43046 / CBS 188.64 / JCM 3121 / NBRC 102363 / NCIMB 12654 / NRRL B-3342 / UNCC 431)</name>
    <dbReference type="NCBI Taxonomy" id="512565"/>
    <lineage>
        <taxon>Bacteria</taxon>
        <taxon>Bacillati</taxon>
        <taxon>Actinomycetota</taxon>
        <taxon>Actinomycetes</taxon>
        <taxon>Micromonosporales</taxon>
        <taxon>Micromonosporaceae</taxon>
        <taxon>Actinoplanes</taxon>
    </lineage>
</organism>
<dbReference type="EMBL" id="AP012319">
    <property type="protein sequence ID" value="BAL88366.1"/>
    <property type="molecule type" value="Genomic_DNA"/>
</dbReference>
<name>I0H5S9_ACTM4</name>
<dbReference type="KEGG" id="ams:AMIS_31460"/>
<evidence type="ECO:0000256" key="1">
    <source>
        <dbReference type="SAM" id="MobiDB-lite"/>
    </source>
</evidence>
<dbReference type="HOGENOM" id="CLU_2930725_0_0_11"/>
<evidence type="ECO:0000313" key="2">
    <source>
        <dbReference type="EMBL" id="BAL88366.1"/>
    </source>
</evidence>
<evidence type="ECO:0000313" key="3">
    <source>
        <dbReference type="Proteomes" id="UP000007882"/>
    </source>
</evidence>
<reference evidence="2 3" key="1">
    <citation type="submission" date="2012-02" db="EMBL/GenBank/DDBJ databases">
        <title>Complete genome sequence of Actinoplanes missouriensis 431 (= NBRC 102363).</title>
        <authorList>
            <person name="Ohnishi Y."/>
            <person name="Ishikawa J."/>
            <person name="Sekine M."/>
            <person name="Hosoyama A."/>
            <person name="Harada T."/>
            <person name="Narita H."/>
            <person name="Hata T."/>
            <person name="Konno Y."/>
            <person name="Tutikane K."/>
            <person name="Fujita N."/>
            <person name="Horinouchi S."/>
            <person name="Hayakawa M."/>
        </authorList>
    </citation>
    <scope>NUCLEOTIDE SEQUENCE [LARGE SCALE GENOMIC DNA]</scope>
    <source>
        <strain evidence="3">ATCC 14538 / DSM 43046 / CBS 188.64 / JCM 3121 / NBRC 102363 / NCIMB 12654 / NRRL B-3342 / UNCC 431</strain>
    </source>
</reference>
<accession>I0H5S9</accession>
<sequence>MTRTSQGLARDASAPIGRHRVTGDACYEQHFNAEFLAFLSRSPKPTGPSHPPRQLHERSP</sequence>
<protein>
    <submittedName>
        <fullName evidence="2">Uncharacterized protein</fullName>
    </submittedName>
</protein>